<protein>
    <submittedName>
        <fullName evidence="1">Uncharacterized protein</fullName>
    </submittedName>
</protein>
<organism evidence="1">
    <name type="scientific">Anguilla anguilla</name>
    <name type="common">European freshwater eel</name>
    <name type="synonym">Muraena anguilla</name>
    <dbReference type="NCBI Taxonomy" id="7936"/>
    <lineage>
        <taxon>Eukaryota</taxon>
        <taxon>Metazoa</taxon>
        <taxon>Chordata</taxon>
        <taxon>Craniata</taxon>
        <taxon>Vertebrata</taxon>
        <taxon>Euteleostomi</taxon>
        <taxon>Actinopterygii</taxon>
        <taxon>Neopterygii</taxon>
        <taxon>Teleostei</taxon>
        <taxon>Anguilliformes</taxon>
        <taxon>Anguillidae</taxon>
        <taxon>Anguilla</taxon>
    </lineage>
</organism>
<evidence type="ECO:0000313" key="1">
    <source>
        <dbReference type="EMBL" id="JAH57825.1"/>
    </source>
</evidence>
<accession>A0A0E9TY30</accession>
<reference evidence="1" key="1">
    <citation type="submission" date="2014-11" db="EMBL/GenBank/DDBJ databases">
        <authorList>
            <person name="Amaro Gonzalez C."/>
        </authorList>
    </citation>
    <scope>NUCLEOTIDE SEQUENCE</scope>
</reference>
<proteinExistence type="predicted"/>
<reference evidence="1" key="2">
    <citation type="journal article" date="2015" name="Fish Shellfish Immunol.">
        <title>Early steps in the European eel (Anguilla anguilla)-Vibrio vulnificus interaction in the gills: Role of the RtxA13 toxin.</title>
        <authorList>
            <person name="Callol A."/>
            <person name="Pajuelo D."/>
            <person name="Ebbesson L."/>
            <person name="Teles M."/>
            <person name="MacKenzie S."/>
            <person name="Amaro C."/>
        </authorList>
    </citation>
    <scope>NUCLEOTIDE SEQUENCE</scope>
</reference>
<sequence>MRSLKITYRRQQLTPAQKKVASCEVNIQVLCGERTWAKVNVFCEDVWEEQQ</sequence>
<name>A0A0E9TY30_ANGAN</name>
<dbReference type="EMBL" id="GBXM01050752">
    <property type="protein sequence ID" value="JAH57825.1"/>
    <property type="molecule type" value="Transcribed_RNA"/>
</dbReference>
<dbReference type="AlphaFoldDB" id="A0A0E9TY30"/>